<keyword evidence="2" id="KW-0349">Heme</keyword>
<dbReference type="Pfam" id="PF01152">
    <property type="entry name" value="Bac_globin"/>
    <property type="match status" value="1"/>
</dbReference>
<dbReference type="AlphaFoldDB" id="A0A2T7BH32"/>
<evidence type="ECO:0000256" key="2">
    <source>
        <dbReference type="ARBA" id="ARBA00022617"/>
    </source>
</evidence>
<dbReference type="Proteomes" id="UP000244450">
    <property type="component" value="Unassembled WGS sequence"/>
</dbReference>
<comment type="caution">
    <text evidence="5">The sequence shown here is derived from an EMBL/GenBank/DDBJ whole genome shotgun (WGS) entry which is preliminary data.</text>
</comment>
<evidence type="ECO:0000313" key="5">
    <source>
        <dbReference type="EMBL" id="PUZ25582.1"/>
    </source>
</evidence>
<name>A0A2T7BH32_9BACT</name>
<dbReference type="GO" id="GO:0046872">
    <property type="term" value="F:metal ion binding"/>
    <property type="evidence" value="ECO:0007669"/>
    <property type="project" value="UniProtKB-KW"/>
</dbReference>
<dbReference type="InterPro" id="IPR001486">
    <property type="entry name" value="Hemoglobin_trunc"/>
</dbReference>
<protein>
    <submittedName>
        <fullName evidence="5">Globin</fullName>
    </submittedName>
</protein>
<reference evidence="5 6" key="1">
    <citation type="submission" date="2018-04" db="EMBL/GenBank/DDBJ databases">
        <title>Chitinophaga fuyangensis sp. nov., isolated from soil in a chemical factory.</title>
        <authorList>
            <person name="Chen K."/>
        </authorList>
    </citation>
    <scope>NUCLEOTIDE SEQUENCE [LARGE SCALE GENOMIC DNA]</scope>
    <source>
        <strain evidence="5 6">LY-1</strain>
    </source>
</reference>
<proteinExistence type="predicted"/>
<dbReference type="OrthoDB" id="25954at2"/>
<keyword evidence="4" id="KW-0408">Iron</keyword>
<evidence type="ECO:0000313" key="6">
    <source>
        <dbReference type="Proteomes" id="UP000244450"/>
    </source>
</evidence>
<dbReference type="Gene3D" id="1.10.490.10">
    <property type="entry name" value="Globins"/>
    <property type="match status" value="1"/>
</dbReference>
<evidence type="ECO:0000256" key="3">
    <source>
        <dbReference type="ARBA" id="ARBA00022723"/>
    </source>
</evidence>
<dbReference type="GO" id="GO:0019825">
    <property type="term" value="F:oxygen binding"/>
    <property type="evidence" value="ECO:0007669"/>
    <property type="project" value="InterPro"/>
</dbReference>
<gene>
    <name evidence="5" type="ORF">DCC81_14985</name>
</gene>
<organism evidence="5 6">
    <name type="scientific">Chitinophaga parva</name>
    <dbReference type="NCBI Taxonomy" id="2169414"/>
    <lineage>
        <taxon>Bacteria</taxon>
        <taxon>Pseudomonadati</taxon>
        <taxon>Bacteroidota</taxon>
        <taxon>Chitinophagia</taxon>
        <taxon>Chitinophagales</taxon>
        <taxon>Chitinophagaceae</taxon>
        <taxon>Chitinophaga</taxon>
    </lineage>
</organism>
<keyword evidence="1" id="KW-0813">Transport</keyword>
<keyword evidence="3" id="KW-0479">Metal-binding</keyword>
<dbReference type="GO" id="GO:0020037">
    <property type="term" value="F:heme binding"/>
    <property type="evidence" value="ECO:0007669"/>
    <property type="project" value="InterPro"/>
</dbReference>
<dbReference type="CDD" id="cd08916">
    <property type="entry name" value="TrHb3_P"/>
    <property type="match status" value="1"/>
</dbReference>
<dbReference type="SUPFAM" id="SSF46458">
    <property type="entry name" value="Globin-like"/>
    <property type="match status" value="1"/>
</dbReference>
<dbReference type="InterPro" id="IPR009050">
    <property type="entry name" value="Globin-like_sf"/>
</dbReference>
<accession>A0A2T7BH32</accession>
<evidence type="ECO:0000256" key="1">
    <source>
        <dbReference type="ARBA" id="ARBA00022448"/>
    </source>
</evidence>
<dbReference type="EMBL" id="QCYK01000002">
    <property type="protein sequence ID" value="PUZ25582.1"/>
    <property type="molecule type" value="Genomic_DNA"/>
</dbReference>
<sequence>MDMHMLKDIEGREDIVWLVDNFYAKVREDALLAPVFASRIHDTWDAHLETMYNFWNMAIFGVRDYQGNPFSRHVTLPLEGEHFNRWLQLFSATLDERFAGPVTDDVRRKAHGIAATFQARMNIRPQDTVFKS</sequence>
<evidence type="ECO:0000256" key="4">
    <source>
        <dbReference type="ARBA" id="ARBA00023004"/>
    </source>
</evidence>
<dbReference type="InterPro" id="IPR012292">
    <property type="entry name" value="Globin/Proto"/>
</dbReference>
<keyword evidence="6" id="KW-1185">Reference proteome</keyword>